<gene>
    <name evidence="1" type="ORF">ACKI1S_50060</name>
</gene>
<proteinExistence type="predicted"/>
<dbReference type="SUPFAM" id="SSF52777">
    <property type="entry name" value="CoA-dependent acyltransferases"/>
    <property type="match status" value="1"/>
</dbReference>
<feature type="non-terminal residue" evidence="1">
    <location>
        <position position="1"/>
    </location>
</feature>
<organism evidence="1 2">
    <name type="scientific">Streptomyces galilaeus</name>
    <dbReference type="NCBI Taxonomy" id="33899"/>
    <lineage>
        <taxon>Bacteria</taxon>
        <taxon>Bacillati</taxon>
        <taxon>Actinomycetota</taxon>
        <taxon>Actinomycetes</taxon>
        <taxon>Kitasatosporales</taxon>
        <taxon>Streptomycetaceae</taxon>
        <taxon>Streptomyces</taxon>
    </lineage>
</organism>
<dbReference type="InterPro" id="IPR023213">
    <property type="entry name" value="CAT-like_dom_sf"/>
</dbReference>
<feature type="non-terminal residue" evidence="1">
    <location>
        <position position="72"/>
    </location>
</feature>
<dbReference type="RefSeq" id="WP_409085795.1">
    <property type="nucleotide sequence ID" value="NZ_JBJVMW010000383.1"/>
</dbReference>
<dbReference type="EMBL" id="JBJVNE010000818">
    <property type="protein sequence ID" value="MFM9654057.1"/>
    <property type="molecule type" value="Genomic_DNA"/>
</dbReference>
<protein>
    <recommendedName>
        <fullName evidence="3">Condensation domain-containing protein</fullName>
    </recommendedName>
</protein>
<comment type="caution">
    <text evidence="1">The sequence shown here is derived from an EMBL/GenBank/DDBJ whole genome shotgun (WGS) entry which is preliminary data.</text>
</comment>
<dbReference type="Gene3D" id="3.30.559.10">
    <property type="entry name" value="Chloramphenicol acetyltransferase-like domain"/>
    <property type="match status" value="1"/>
</dbReference>
<evidence type="ECO:0000313" key="2">
    <source>
        <dbReference type="Proteomes" id="UP001631993"/>
    </source>
</evidence>
<dbReference type="Proteomes" id="UP001631993">
    <property type="component" value="Unassembled WGS sequence"/>
</dbReference>
<keyword evidence="2" id="KW-1185">Reference proteome</keyword>
<sequence>LIAGAGSVMDIGRAPLMDVYTAAEPAGGGRWLALLRMHHLVQDHTTQDVLLGEMGAFLSGREDSLPEPLPFR</sequence>
<accession>A0ABW9J1P0</accession>
<name>A0ABW9J1P0_STRGJ</name>
<reference evidence="1 2" key="1">
    <citation type="submission" date="2024-12" db="EMBL/GenBank/DDBJ databases">
        <title>Forecasting of Potato common scab and diversities of Pathogenic streptomyces spp. in china.</title>
        <authorList>
            <person name="Handique U."/>
            <person name="Wu J."/>
        </authorList>
    </citation>
    <scope>NUCLEOTIDE SEQUENCE [LARGE SCALE GENOMIC DNA]</scope>
    <source>
        <strain evidence="1 2">ZRIMU1585</strain>
    </source>
</reference>
<evidence type="ECO:0000313" key="1">
    <source>
        <dbReference type="EMBL" id="MFM9654057.1"/>
    </source>
</evidence>
<evidence type="ECO:0008006" key="3">
    <source>
        <dbReference type="Google" id="ProtNLM"/>
    </source>
</evidence>